<accession>A0A7K1Y936</accession>
<dbReference type="InterPro" id="IPR001294">
    <property type="entry name" value="Phytochrome"/>
</dbReference>
<dbReference type="Gene3D" id="3.30.450.270">
    <property type="match status" value="1"/>
</dbReference>
<organism evidence="6 7">
    <name type="scientific">Hufsiella arboris</name>
    <dbReference type="NCBI Taxonomy" id="2695275"/>
    <lineage>
        <taxon>Bacteria</taxon>
        <taxon>Pseudomonadati</taxon>
        <taxon>Bacteroidota</taxon>
        <taxon>Sphingobacteriia</taxon>
        <taxon>Sphingobacteriales</taxon>
        <taxon>Sphingobacteriaceae</taxon>
        <taxon>Hufsiella</taxon>
    </lineage>
</organism>
<dbReference type="InterPro" id="IPR016132">
    <property type="entry name" value="Phyto_chromo_attachment"/>
</dbReference>
<dbReference type="Gene3D" id="3.30.450.20">
    <property type="entry name" value="PAS domain"/>
    <property type="match status" value="1"/>
</dbReference>
<dbReference type="SMART" id="SM00065">
    <property type="entry name" value="GAF"/>
    <property type="match status" value="1"/>
</dbReference>
<dbReference type="InterPro" id="IPR043150">
    <property type="entry name" value="Phytochrome_PHY_sf"/>
</dbReference>
<dbReference type="GO" id="GO:0009584">
    <property type="term" value="P:detection of visible light"/>
    <property type="evidence" value="ECO:0007669"/>
    <property type="project" value="InterPro"/>
</dbReference>
<evidence type="ECO:0000256" key="3">
    <source>
        <dbReference type="ARBA" id="ARBA00022991"/>
    </source>
</evidence>
<evidence type="ECO:0000256" key="1">
    <source>
        <dbReference type="ARBA" id="ARBA00022543"/>
    </source>
</evidence>
<comment type="caution">
    <text evidence="6">The sequence shown here is derived from an EMBL/GenBank/DDBJ whole genome shotgun (WGS) entry which is preliminary data.</text>
</comment>
<evidence type="ECO:0000256" key="4">
    <source>
        <dbReference type="ARBA" id="ARBA00023170"/>
    </source>
</evidence>
<keyword evidence="1" id="KW-0600">Photoreceptor protein</keyword>
<dbReference type="GO" id="GO:0006355">
    <property type="term" value="P:regulation of DNA-templated transcription"/>
    <property type="evidence" value="ECO:0007669"/>
    <property type="project" value="InterPro"/>
</dbReference>
<evidence type="ECO:0000313" key="6">
    <source>
        <dbReference type="EMBL" id="MXV51102.1"/>
    </source>
</evidence>
<dbReference type="Pfam" id="PF01590">
    <property type="entry name" value="GAF"/>
    <property type="match status" value="1"/>
</dbReference>
<dbReference type="InterPro" id="IPR013515">
    <property type="entry name" value="Phytochrome_cen-reg"/>
</dbReference>
<dbReference type="AlphaFoldDB" id="A0A7K1Y936"/>
<dbReference type="InterPro" id="IPR003018">
    <property type="entry name" value="GAF"/>
</dbReference>
<keyword evidence="3" id="KW-0157">Chromophore</keyword>
<evidence type="ECO:0000259" key="5">
    <source>
        <dbReference type="PROSITE" id="PS50046"/>
    </source>
</evidence>
<dbReference type="PANTHER" id="PTHR43065">
    <property type="entry name" value="SENSOR HISTIDINE KINASE"/>
    <property type="match status" value="1"/>
</dbReference>
<dbReference type="SUPFAM" id="SSF55785">
    <property type="entry name" value="PYP-like sensor domain (PAS domain)"/>
    <property type="match status" value="1"/>
</dbReference>
<dbReference type="InterPro" id="IPR029016">
    <property type="entry name" value="GAF-like_dom_sf"/>
</dbReference>
<dbReference type="Pfam" id="PF08446">
    <property type="entry name" value="PAS_2"/>
    <property type="match status" value="1"/>
</dbReference>
<dbReference type="Pfam" id="PF00360">
    <property type="entry name" value="PHY"/>
    <property type="match status" value="1"/>
</dbReference>
<dbReference type="EMBL" id="WVHT01000003">
    <property type="protein sequence ID" value="MXV51102.1"/>
    <property type="molecule type" value="Genomic_DNA"/>
</dbReference>
<dbReference type="InterPro" id="IPR035965">
    <property type="entry name" value="PAS-like_dom_sf"/>
</dbReference>
<evidence type="ECO:0000313" key="7">
    <source>
        <dbReference type="Proteomes" id="UP000466586"/>
    </source>
</evidence>
<dbReference type="InterPro" id="IPR013654">
    <property type="entry name" value="PAS_2"/>
</dbReference>
<protein>
    <submittedName>
        <fullName evidence="6">GAF domain-containing protein</fullName>
    </submittedName>
</protein>
<feature type="domain" description="Phytochrome chromophore attachment site" evidence="5">
    <location>
        <begin position="140"/>
        <end position="295"/>
    </location>
</feature>
<dbReference type="PRINTS" id="PR01033">
    <property type="entry name" value="PHYTOCHROME"/>
</dbReference>
<dbReference type="Proteomes" id="UP000466586">
    <property type="component" value="Unassembled WGS sequence"/>
</dbReference>
<reference evidence="6 7" key="1">
    <citation type="submission" date="2019-11" db="EMBL/GenBank/DDBJ databases">
        <title>Pedobacter sp. HMF7647 Genome sequencing and assembly.</title>
        <authorList>
            <person name="Kang H."/>
            <person name="Kim H."/>
            <person name="Joh K."/>
        </authorList>
    </citation>
    <scope>NUCLEOTIDE SEQUENCE [LARGE SCALE GENOMIC DNA]</scope>
    <source>
        <strain evidence="6 7">HMF7647</strain>
    </source>
</reference>
<proteinExistence type="predicted"/>
<dbReference type="SUPFAM" id="SSF55781">
    <property type="entry name" value="GAF domain-like"/>
    <property type="match status" value="2"/>
</dbReference>
<keyword evidence="2" id="KW-0716">Sensory transduction</keyword>
<dbReference type="PANTHER" id="PTHR43065:SF42">
    <property type="entry name" value="TWO-COMPONENT SENSOR PPRA"/>
    <property type="match status" value="1"/>
</dbReference>
<evidence type="ECO:0000256" key="2">
    <source>
        <dbReference type="ARBA" id="ARBA00022606"/>
    </source>
</evidence>
<keyword evidence="7" id="KW-1185">Reference proteome</keyword>
<keyword evidence="4" id="KW-0675">Receptor</keyword>
<dbReference type="GO" id="GO:0009881">
    <property type="term" value="F:photoreceptor activity"/>
    <property type="evidence" value="ECO:0007669"/>
    <property type="project" value="UniProtKB-KW"/>
</dbReference>
<name>A0A7K1Y936_9SPHI</name>
<dbReference type="PROSITE" id="PS50046">
    <property type="entry name" value="PHYTOCHROME_2"/>
    <property type="match status" value="1"/>
</dbReference>
<sequence length="502" mass="57649">MMNKTNYDSDFCGRLPLNQTNMIQPYGYLLIVEASEMKIIQVSENVTELFDKPLAEIINSQLGRFIPQVEVLLQKYNEGIRDKVPIAITIAGNEHLALVHSKNDLLLIEVEKNRYSNPRKFIDFYQQLKYIFAKIELGNSVEKVCEIAVTELKNLSGFDRVLMYQFDQDWNGTVVAEKHEEGMHPYLGHKFPASDIPKQARAMYQNNAYRFIPDRDYQPIKLFPIINPHNMSFLDLSDCNMRSVASVHVEYLKNMDVAASLSIRIIKDEKLWGLISCHNKTPKYLNYEICSSFELLSMVISGKIASAINKKKFEFLSSLQQTRERLIDNIYTENDLVKGLLLNEVTVGDLLRADGVCIAFKGKINSIGITPSVQDMENLSYWLQAKNIDKTFSEINLSAIYENAEDYAEVASGVIVLPINADRGDYIIGFRKEVIQDIEWGGNPNQAINFEPDGKNYHPRNSFQVWKETVKQTSLPWSEEELSSAEDFRSFLFEYTTRYLNN</sequence>
<gene>
    <name evidence="6" type="ORF">GS399_08980</name>
</gene>
<dbReference type="Gene3D" id="3.30.450.40">
    <property type="match status" value="1"/>
</dbReference>